<dbReference type="AlphaFoldDB" id="A0A6N3K9U8"/>
<dbReference type="SUPFAM" id="SSF69572">
    <property type="entry name" value="Activating enzymes of the ubiquitin-like proteins"/>
    <property type="match status" value="1"/>
</dbReference>
<dbReference type="GO" id="GO:0061503">
    <property type="term" value="F:tRNA threonylcarbamoyladenosine dehydratase"/>
    <property type="evidence" value="ECO:0007669"/>
    <property type="project" value="TreeGrafter"/>
</dbReference>
<accession>A0A6N3K9U8</accession>
<reference evidence="2 4" key="2">
    <citation type="submission" date="2018-08" db="EMBL/GenBank/DDBJ databases">
        <title>Streptomyces kandeliansis sp. nov., an endophytic bacterium isolated from mangrove plant.</title>
        <authorList>
            <person name="Wang R."/>
        </authorList>
    </citation>
    <scope>NUCLEOTIDE SEQUENCE [LARGE SCALE GENOMIC DNA]</scope>
    <source>
        <strain evidence="2">110B</strain>
        <strain evidence="4">H14(2018)</strain>
    </source>
</reference>
<feature type="domain" description="THIF-type NAD/FAD binding fold" evidence="1">
    <location>
        <begin position="305"/>
        <end position="424"/>
    </location>
</feature>
<dbReference type="GO" id="GO:0008641">
    <property type="term" value="F:ubiquitin-like modifier activating enzyme activity"/>
    <property type="evidence" value="ECO:0007669"/>
    <property type="project" value="InterPro"/>
</dbReference>
<dbReference type="PANTHER" id="PTHR43267:SF1">
    <property type="entry name" value="TRNA THREONYLCARBAMOYLADENOSINE DEHYDRATASE"/>
    <property type="match status" value="1"/>
</dbReference>
<proteinExistence type="predicted"/>
<dbReference type="Pfam" id="PF00899">
    <property type="entry name" value="ThiF"/>
    <property type="match status" value="1"/>
</dbReference>
<dbReference type="Gene3D" id="3.40.50.720">
    <property type="entry name" value="NAD(P)-binding Rossmann-like Domain"/>
    <property type="match status" value="1"/>
</dbReference>
<dbReference type="InterPro" id="IPR035985">
    <property type="entry name" value="Ubiquitin-activating_enz"/>
</dbReference>
<reference evidence="2 4" key="1">
    <citation type="submission" date="2018-07" db="EMBL/GenBank/DDBJ databases">
        <authorList>
            <person name="Ye Y."/>
        </authorList>
    </citation>
    <scope>NUCLEOTIDE SEQUENCE [LARGE SCALE GENOMIC DNA]</scope>
    <source>
        <strain evidence="2">110B</strain>
        <strain evidence="4">H14(2018)</strain>
    </source>
</reference>
<organism evidence="2 4">
    <name type="scientific">Micromonospora aurantiaca</name>
    <name type="common">nom. illeg.</name>
    <dbReference type="NCBI Taxonomy" id="47850"/>
    <lineage>
        <taxon>Bacteria</taxon>
        <taxon>Bacillati</taxon>
        <taxon>Actinomycetota</taxon>
        <taxon>Actinomycetes</taxon>
        <taxon>Micromonosporales</taxon>
        <taxon>Micromonosporaceae</taxon>
        <taxon>Micromonospora</taxon>
    </lineage>
</organism>
<dbReference type="InterPro" id="IPR000594">
    <property type="entry name" value="ThiF_NAD_FAD-bd"/>
</dbReference>
<dbReference type="PANTHER" id="PTHR43267">
    <property type="entry name" value="TRNA THREONYLCARBAMOYLADENOSINE DEHYDRATASE"/>
    <property type="match status" value="1"/>
</dbReference>
<protein>
    <recommendedName>
        <fullName evidence="1">THIF-type NAD/FAD binding fold domain-containing protein</fullName>
    </recommendedName>
</protein>
<dbReference type="GO" id="GO:0061504">
    <property type="term" value="P:cyclic threonylcarbamoyladenosine biosynthetic process"/>
    <property type="evidence" value="ECO:0007669"/>
    <property type="project" value="TreeGrafter"/>
</dbReference>
<dbReference type="RefSeq" id="WP_047893957.1">
    <property type="nucleotide sequence ID" value="NZ_CP031263.1"/>
</dbReference>
<name>A0A6N3K9U8_9ACTN</name>
<dbReference type="EMBL" id="CP031263">
    <property type="protein sequence ID" value="AXH93733.1"/>
    <property type="molecule type" value="Genomic_DNA"/>
</dbReference>
<evidence type="ECO:0000313" key="3">
    <source>
        <dbReference type="EMBL" id="KAB1103185.1"/>
    </source>
</evidence>
<dbReference type="Proteomes" id="UP000253958">
    <property type="component" value="Chromosome"/>
</dbReference>
<keyword evidence="5" id="KW-1185">Reference proteome</keyword>
<evidence type="ECO:0000313" key="2">
    <source>
        <dbReference type="EMBL" id="AXH93733.1"/>
    </source>
</evidence>
<dbReference type="EMBL" id="WAAR01000203">
    <property type="protein sequence ID" value="KAB1103185.1"/>
    <property type="molecule type" value="Genomic_DNA"/>
</dbReference>
<dbReference type="Proteomes" id="UP000471364">
    <property type="component" value="Unassembled WGS sequence"/>
</dbReference>
<reference evidence="3 5" key="3">
    <citation type="submission" date="2019-09" db="EMBL/GenBank/DDBJ databases">
        <title>High taxonomic diversity of Micromonospora strains isolated from Medicago sativa nodules in different geographical locations.</title>
        <authorList>
            <person name="Martinez-Hidalgo P."/>
            <person name="Flores-Felix J.D."/>
            <person name="Velazquez E."/>
            <person name="Brau L."/>
            <person name="Trujillo M.E."/>
            <person name="Martinez-Molina E."/>
        </authorList>
    </citation>
    <scope>NUCLEOTIDE SEQUENCE [LARGE SCALE GENOMIC DNA]</scope>
    <source>
        <strain evidence="3 5">ALFB5</strain>
    </source>
</reference>
<dbReference type="InterPro" id="IPR045886">
    <property type="entry name" value="ThiF/MoeB/HesA"/>
</dbReference>
<evidence type="ECO:0000259" key="1">
    <source>
        <dbReference type="Pfam" id="PF00899"/>
    </source>
</evidence>
<evidence type="ECO:0000313" key="4">
    <source>
        <dbReference type="Proteomes" id="UP000253958"/>
    </source>
</evidence>
<sequence>MTTVEGSDAAEALRIGRAVARDALLDVLAQAGFRRVAGPEDRWRGALTFQPANRDNGSVRTTLVEVVLEEDFPFTAPKVLPLSRGWAEQVTGRTFTDSYYEASNGWHRDLDRAMCLFIQADHTRIPWADGEQLLDQARAWLAQDAAGWGDDVPALDLDRYLHPSAERALILYGNLAGHEGKVLQLRRKRHGVLRVGPVAAPRRQGRASGHRIWPSDTVLILNAKELDGPIRDWDDLCAAVDADGARTLARAYDDGLRKVMLIYRHRTARGVLGLALAADKDDKVTVKSLKTAPDDLTTRTIRAHPRTEELASKRVAVVGVGAIGSVVADLLHRSGVGELVLIDGDLLLPGNTTRHLLDGDAVGLPKARAVAEALCKTRPRFGAVQWQDERLRSVADALTLLAGHDVVVDATADSTATAMLTAAARAGAGHLLSVCVLADGYAIRVDRAPVRDGEQPLPLPQLPPPHSNVYETGCGSPISQTPPAAVWEAAALAVRHTTGLLLNPGAAAPGEQRALAEGQDQ</sequence>
<evidence type="ECO:0000313" key="5">
    <source>
        <dbReference type="Proteomes" id="UP000471364"/>
    </source>
</evidence>
<gene>
    <name evidence="2" type="ORF">DVH21_29660</name>
    <name evidence="3" type="ORF">F6X54_29470</name>
</gene>